<dbReference type="EMBL" id="GL883143">
    <property type="protein sequence ID" value="EGG00865.1"/>
    <property type="molecule type" value="Genomic_DNA"/>
</dbReference>
<keyword evidence="2" id="KW-1185">Reference proteome</keyword>
<dbReference type="OrthoDB" id="2507122at2759"/>
<protein>
    <submittedName>
        <fullName evidence="1">Uncharacterized protein</fullName>
    </submittedName>
</protein>
<dbReference type="RefSeq" id="XP_007415939.1">
    <property type="nucleotide sequence ID" value="XM_007415877.1"/>
</dbReference>
<dbReference type="STRING" id="747676.F4S3C2"/>
<proteinExistence type="predicted"/>
<dbReference type="VEuPathDB" id="FungiDB:MELLADRAFT_73114"/>
<dbReference type="KEGG" id="mlr:MELLADRAFT_73114"/>
<dbReference type="Proteomes" id="UP000001072">
    <property type="component" value="Unassembled WGS sequence"/>
</dbReference>
<sequence>MQRYVRVPSQDVNSEEGLWIDLLEWCASQSAGPMTGCTSRTYKQNWGIHRKRKKLGWSGEMKERLVYSVLERLIQQVQEHEKLRPDFIQASTSINPSQLIPKLFFQHYDFIEFYLDQFDWNEKLKHQSLQTSTFLSLKLLKRIQTGFQVCGNRRGIKIINRLISWRYGK</sequence>
<reference evidence="2" key="1">
    <citation type="journal article" date="2011" name="Proc. Natl. Acad. Sci. U.S.A.">
        <title>Obligate biotrophy features unraveled by the genomic analysis of rust fungi.</title>
        <authorList>
            <person name="Duplessis S."/>
            <person name="Cuomo C.A."/>
            <person name="Lin Y.-C."/>
            <person name="Aerts A."/>
            <person name="Tisserant E."/>
            <person name="Veneault-Fourrey C."/>
            <person name="Joly D.L."/>
            <person name="Hacquard S."/>
            <person name="Amselem J."/>
            <person name="Cantarel B.L."/>
            <person name="Chiu R."/>
            <person name="Coutinho P.M."/>
            <person name="Feau N."/>
            <person name="Field M."/>
            <person name="Frey P."/>
            <person name="Gelhaye E."/>
            <person name="Goldberg J."/>
            <person name="Grabherr M.G."/>
            <person name="Kodira C.D."/>
            <person name="Kohler A."/>
            <person name="Kuees U."/>
            <person name="Lindquist E.A."/>
            <person name="Lucas S.M."/>
            <person name="Mago R."/>
            <person name="Mauceli E."/>
            <person name="Morin E."/>
            <person name="Murat C."/>
            <person name="Pangilinan J.L."/>
            <person name="Park R."/>
            <person name="Pearson M."/>
            <person name="Quesneville H."/>
            <person name="Rouhier N."/>
            <person name="Sakthikumar S."/>
            <person name="Salamov A.A."/>
            <person name="Schmutz J."/>
            <person name="Selles B."/>
            <person name="Shapiro H."/>
            <person name="Tanguay P."/>
            <person name="Tuskan G.A."/>
            <person name="Henrissat B."/>
            <person name="Van de Peer Y."/>
            <person name="Rouze P."/>
            <person name="Ellis J.G."/>
            <person name="Dodds P.N."/>
            <person name="Schein J.E."/>
            <person name="Zhong S."/>
            <person name="Hamelin R.C."/>
            <person name="Grigoriev I.V."/>
            <person name="Szabo L.J."/>
            <person name="Martin F."/>
        </authorList>
    </citation>
    <scope>NUCLEOTIDE SEQUENCE [LARGE SCALE GENOMIC DNA]</scope>
    <source>
        <strain evidence="2">98AG31 / pathotype 3-4-7</strain>
    </source>
</reference>
<dbReference type="AlphaFoldDB" id="F4S3C2"/>
<dbReference type="GeneID" id="18932288"/>
<evidence type="ECO:0000313" key="1">
    <source>
        <dbReference type="EMBL" id="EGG00865.1"/>
    </source>
</evidence>
<evidence type="ECO:0000313" key="2">
    <source>
        <dbReference type="Proteomes" id="UP000001072"/>
    </source>
</evidence>
<name>F4S3C2_MELLP</name>
<accession>F4S3C2</accession>
<gene>
    <name evidence="1" type="ORF">MELLADRAFT_73114</name>
</gene>
<dbReference type="HOGENOM" id="CLU_1578869_0_0_1"/>
<dbReference type="InParanoid" id="F4S3C2"/>
<organism evidence="2">
    <name type="scientific">Melampsora larici-populina (strain 98AG31 / pathotype 3-4-7)</name>
    <name type="common">Poplar leaf rust fungus</name>
    <dbReference type="NCBI Taxonomy" id="747676"/>
    <lineage>
        <taxon>Eukaryota</taxon>
        <taxon>Fungi</taxon>
        <taxon>Dikarya</taxon>
        <taxon>Basidiomycota</taxon>
        <taxon>Pucciniomycotina</taxon>
        <taxon>Pucciniomycetes</taxon>
        <taxon>Pucciniales</taxon>
        <taxon>Melampsoraceae</taxon>
        <taxon>Melampsora</taxon>
    </lineage>
</organism>